<dbReference type="Proteomes" id="UP001352223">
    <property type="component" value="Unassembled WGS sequence"/>
</dbReference>
<dbReference type="EMBL" id="JAOZYB010000211">
    <property type="protein sequence ID" value="MEB3963038.1"/>
    <property type="molecule type" value="Genomic_DNA"/>
</dbReference>
<evidence type="ECO:0008006" key="4">
    <source>
        <dbReference type="Google" id="ProtNLM"/>
    </source>
</evidence>
<proteinExistence type="predicted"/>
<organism evidence="2 3">
    <name type="scientific">Streptomyces kunmingensis</name>
    <dbReference type="NCBI Taxonomy" id="68225"/>
    <lineage>
        <taxon>Bacteria</taxon>
        <taxon>Bacillati</taxon>
        <taxon>Actinomycetota</taxon>
        <taxon>Actinomycetes</taxon>
        <taxon>Kitasatosporales</taxon>
        <taxon>Streptomycetaceae</taxon>
        <taxon>Streptomyces</taxon>
    </lineage>
</organism>
<dbReference type="RefSeq" id="WP_324770698.1">
    <property type="nucleotide sequence ID" value="NZ_BAAATS010000063.1"/>
</dbReference>
<evidence type="ECO:0000313" key="2">
    <source>
        <dbReference type="EMBL" id="MEB3963038.1"/>
    </source>
</evidence>
<name>A0ABU6CE99_9ACTN</name>
<feature type="compositionally biased region" description="Low complexity" evidence="1">
    <location>
        <begin position="14"/>
        <end position="23"/>
    </location>
</feature>
<evidence type="ECO:0000256" key="1">
    <source>
        <dbReference type="SAM" id="MobiDB-lite"/>
    </source>
</evidence>
<accession>A0ABU6CE99</accession>
<evidence type="ECO:0000313" key="3">
    <source>
        <dbReference type="Proteomes" id="UP001352223"/>
    </source>
</evidence>
<gene>
    <name evidence="2" type="ORF">OKJ48_22715</name>
</gene>
<comment type="caution">
    <text evidence="2">The sequence shown here is derived from an EMBL/GenBank/DDBJ whole genome shotgun (WGS) entry which is preliminary data.</text>
</comment>
<sequence length="163" mass="17358">MTRYDATRRPWPDRSPVVPAPSVRRPRSGDKAGRPVLTLVPGSAADRTPVALSALTRAPMPADVRGAIVTPARGRLMAVWMPLGGPGPFRIPPGRVLLSWTPTGEGCTDVTAQLGRAEGRTLLAVWPGLRGEWSGVVHPTVAQVTELHAALRLATEAQDRPAE</sequence>
<keyword evidence="3" id="KW-1185">Reference proteome</keyword>
<reference evidence="2 3" key="1">
    <citation type="submission" date="2022-10" db="EMBL/GenBank/DDBJ databases">
        <authorList>
            <person name="Xie J."/>
            <person name="Shen N."/>
        </authorList>
    </citation>
    <scope>NUCLEOTIDE SEQUENCE [LARGE SCALE GENOMIC DNA]</scope>
    <source>
        <strain evidence="2 3">DSM 41681</strain>
    </source>
</reference>
<feature type="region of interest" description="Disordered" evidence="1">
    <location>
        <begin position="1"/>
        <end position="37"/>
    </location>
</feature>
<protein>
    <recommendedName>
        <fullName evidence="4">SsgA family sporulation/cell division regulator</fullName>
    </recommendedName>
</protein>
<feature type="compositionally biased region" description="Basic and acidic residues" evidence="1">
    <location>
        <begin position="1"/>
        <end position="12"/>
    </location>
</feature>